<keyword evidence="1" id="KW-0732">Signal</keyword>
<feature type="domain" description="Peptide N-acetyl-beta-D-glucosaminyl asparaginase amidase A N-terminal" evidence="2">
    <location>
        <begin position="108"/>
        <end position="429"/>
    </location>
</feature>
<evidence type="ECO:0000313" key="4">
    <source>
        <dbReference type="Proteomes" id="UP001320420"/>
    </source>
</evidence>
<reference evidence="3 4" key="1">
    <citation type="submission" date="2024-02" db="EMBL/GenBank/DDBJ databases">
        <title>De novo assembly and annotation of 12 fungi associated with fruit tree decline syndrome in Ontario, Canada.</title>
        <authorList>
            <person name="Sulman M."/>
            <person name="Ellouze W."/>
            <person name="Ilyukhin E."/>
        </authorList>
    </citation>
    <scope>NUCLEOTIDE SEQUENCE [LARGE SCALE GENOMIC DNA]</scope>
    <source>
        <strain evidence="3 4">M11/M66-122</strain>
    </source>
</reference>
<name>A0AAN9UGS2_9PEZI</name>
<dbReference type="InterPro" id="IPR021102">
    <property type="entry name" value="PNGase_A"/>
</dbReference>
<dbReference type="EMBL" id="JAKJXP020000099">
    <property type="protein sequence ID" value="KAK7746215.1"/>
    <property type="molecule type" value="Genomic_DNA"/>
</dbReference>
<gene>
    <name evidence="3" type="ORF">SLS62_009431</name>
</gene>
<evidence type="ECO:0000256" key="1">
    <source>
        <dbReference type="SAM" id="SignalP"/>
    </source>
</evidence>
<keyword evidence="4" id="KW-1185">Reference proteome</keyword>
<accession>A0AAN9UGS2</accession>
<feature type="chain" id="PRO_5042931310" description="Peptide N-acetyl-beta-D-glucosaminyl asparaginase amidase A N-terminal domain-containing protein" evidence="1">
    <location>
        <begin position="17"/>
        <end position="665"/>
    </location>
</feature>
<organism evidence="3 4">
    <name type="scientific">Diatrype stigma</name>
    <dbReference type="NCBI Taxonomy" id="117547"/>
    <lineage>
        <taxon>Eukaryota</taxon>
        <taxon>Fungi</taxon>
        <taxon>Dikarya</taxon>
        <taxon>Ascomycota</taxon>
        <taxon>Pezizomycotina</taxon>
        <taxon>Sordariomycetes</taxon>
        <taxon>Xylariomycetidae</taxon>
        <taxon>Xylariales</taxon>
        <taxon>Diatrypaceae</taxon>
        <taxon>Diatrype</taxon>
    </lineage>
</organism>
<protein>
    <recommendedName>
        <fullName evidence="2">Peptide N-acetyl-beta-D-glucosaminyl asparaginase amidase A N-terminal domain-containing protein</fullName>
    </recommendedName>
</protein>
<dbReference type="AlphaFoldDB" id="A0AAN9UGS2"/>
<proteinExistence type="predicted"/>
<sequence length="665" mass="71649">MKCISSLAYLLALAWARPDDADHPSLLAVAGRAGETSGSHPFARYKVLARDIDAASTTTSTTPSAETTPLECFQVAEPVPSPPGSAFTENGSASRALIRNGAAITASEPACETVLMEHTFANSYGAPFVGNYTPPECDFDHVVINFTVLVKGRQYDRTGAMYLGDTEVWRTSTAEPNPTGIRWVYQKDMTPFLSLWKQPQTLIFDLENNVDDTYTGLLNTTLTATFFKLPSQQQAGQPPADRIIPISQRLGSTGKPSQFTVPEQDATNTVSFPQNVNRAVFTVDVKGQGDEEFWWSNVPQSAIHTFEDGYGTYPGYSPWREVQILIDDQLAGVSWPYPVIYTGGVLPHLHRPIVGIQAFDISEQEIDITPWLPLLCDGKDHTFTIKIVGLEDDGDASAALSTTTGSSWYVTGKVFLWLDDEDSVTTGTLGDVSANDLPKITLSQHVTQNATGGNETVEYDIAVSRDFSIRSVVQTQHSQGTASWAQSLRYSNTGGVYAYGDDNVNTFAITGSAEAVGPPGSDPSSSAYYYSTNYSYPLFCNSTATSAPEGNLTLWAVLDQGLDIEVRGDGAVFPTGLAAFPAAAGVSGDGFQGSSLSTWRNGTADYYRPADNSYTTGVGKTHQVFSFGGLSGDEGAPPTELYFRDVSAYNDTITDDHVEVAGKTI</sequence>
<dbReference type="InterPro" id="IPR056948">
    <property type="entry name" value="PNGaseA_N"/>
</dbReference>
<dbReference type="PANTHER" id="PTHR31104">
    <property type="entry name" value="PEPTIDE-N4-(N-ACETYL-BETA-GLUCOSAMINYL)ASPARAGINE AMIDASE A PROTEIN"/>
    <property type="match status" value="1"/>
</dbReference>
<evidence type="ECO:0000259" key="2">
    <source>
        <dbReference type="Pfam" id="PF12222"/>
    </source>
</evidence>
<dbReference type="Proteomes" id="UP001320420">
    <property type="component" value="Unassembled WGS sequence"/>
</dbReference>
<comment type="caution">
    <text evidence="3">The sequence shown here is derived from an EMBL/GenBank/DDBJ whole genome shotgun (WGS) entry which is preliminary data.</text>
</comment>
<evidence type="ECO:0000313" key="3">
    <source>
        <dbReference type="EMBL" id="KAK7746215.1"/>
    </source>
</evidence>
<feature type="signal peptide" evidence="1">
    <location>
        <begin position="1"/>
        <end position="16"/>
    </location>
</feature>
<dbReference type="Pfam" id="PF12222">
    <property type="entry name" value="PNGaseA"/>
    <property type="match status" value="1"/>
</dbReference>
<dbReference type="Pfam" id="PF25156">
    <property type="entry name" value="PNGase_A_C"/>
    <property type="match status" value="1"/>
</dbReference>